<organism evidence="7 8">
    <name type="scientific">Sulfurihydrogenibium yellowstonense SS-5</name>
    <dbReference type="NCBI Taxonomy" id="432331"/>
    <lineage>
        <taxon>Bacteria</taxon>
        <taxon>Pseudomonadati</taxon>
        <taxon>Aquificota</taxon>
        <taxon>Aquificia</taxon>
        <taxon>Aquificales</taxon>
        <taxon>Hydrogenothermaceae</taxon>
        <taxon>Sulfurihydrogenibium</taxon>
    </lineage>
</organism>
<keyword evidence="3 6" id="KW-0812">Transmembrane</keyword>
<evidence type="ECO:0000313" key="7">
    <source>
        <dbReference type="EMBL" id="EEP60669.1"/>
    </source>
</evidence>
<keyword evidence="2" id="KW-1003">Cell membrane</keyword>
<dbReference type="EMBL" id="ABZS01000066">
    <property type="protein sequence ID" value="EEP60669.1"/>
    <property type="molecule type" value="Genomic_DNA"/>
</dbReference>
<name>C4FJT1_9AQUI</name>
<feature type="transmembrane region" description="Helical" evidence="6">
    <location>
        <begin position="97"/>
        <end position="120"/>
    </location>
</feature>
<sequence>MKILDKYLIKLFFKNFLLLIGLFSLIITSSQLLHLPSFAYSMNIIDFSKLLFLIDISFIKYQLLFAFFISWLLVGISLRDKNEIYAVYSAGISKKQLLKPVFIMTVIFVIIAFVFSTVIVPSANRERYKFLTYKVKSYILENVSPKNFSKINDNVSVYVEKKEKNTFYNILIYNASSGYLITAKEGMFISNNLILKDGYIQLPSGKSFDTIKYEKYTFSLDVSYIKEISMQDFKTKDLLRLAVEEDSKALSILADRFYFAIPFMFLGFIGFLSGINTYRSKETLLTFAVSLSIGYMVLNYYFLKIIEKVPVLFFVYPIVLVAIFYLVYKLQEKGRK</sequence>
<gene>
    <name evidence="7" type="ORF">SULYE_0831</name>
</gene>
<dbReference type="PANTHER" id="PTHR33529">
    <property type="entry name" value="SLR0882 PROTEIN-RELATED"/>
    <property type="match status" value="1"/>
</dbReference>
<protein>
    <submittedName>
        <fullName evidence="7">Putative membrane protein</fullName>
    </submittedName>
</protein>
<keyword evidence="4 6" id="KW-1133">Transmembrane helix</keyword>
<dbReference type="InterPro" id="IPR005495">
    <property type="entry name" value="LptG/LptF_permease"/>
</dbReference>
<dbReference type="RefSeq" id="WP_007546696.1">
    <property type="nucleotide sequence ID" value="NZ_ABZS01000066.1"/>
</dbReference>
<accession>C4FJT1</accession>
<feature type="transmembrane region" description="Helical" evidence="6">
    <location>
        <begin position="257"/>
        <end position="277"/>
    </location>
</feature>
<evidence type="ECO:0000256" key="2">
    <source>
        <dbReference type="ARBA" id="ARBA00022475"/>
    </source>
</evidence>
<dbReference type="GO" id="GO:0015920">
    <property type="term" value="P:lipopolysaccharide transport"/>
    <property type="evidence" value="ECO:0007669"/>
    <property type="project" value="TreeGrafter"/>
</dbReference>
<dbReference type="GO" id="GO:0043190">
    <property type="term" value="C:ATP-binding cassette (ABC) transporter complex"/>
    <property type="evidence" value="ECO:0007669"/>
    <property type="project" value="TreeGrafter"/>
</dbReference>
<feature type="transmembrane region" description="Helical" evidence="6">
    <location>
        <begin position="284"/>
        <end position="303"/>
    </location>
</feature>
<keyword evidence="8" id="KW-1185">Reference proteome</keyword>
<dbReference type="AlphaFoldDB" id="C4FJT1"/>
<evidence type="ECO:0000313" key="8">
    <source>
        <dbReference type="Proteomes" id="UP000005540"/>
    </source>
</evidence>
<feature type="transmembrane region" description="Helical" evidence="6">
    <location>
        <begin position="50"/>
        <end position="76"/>
    </location>
</feature>
<comment type="subcellular location">
    <subcellularLocation>
        <location evidence="1">Cell membrane</location>
        <topology evidence="1">Multi-pass membrane protein</topology>
    </subcellularLocation>
</comment>
<reference evidence="7 8" key="1">
    <citation type="submission" date="2009-04" db="EMBL/GenBank/DDBJ databases">
        <authorList>
            <person name="Reysenbach A.-L."/>
            <person name="Heidelberg J.F."/>
            <person name="Nelson W.C."/>
        </authorList>
    </citation>
    <scope>NUCLEOTIDE SEQUENCE [LARGE SCALE GENOMIC DNA]</scope>
    <source>
        <strain evidence="7 8">SS-5</strain>
    </source>
</reference>
<dbReference type="Proteomes" id="UP000005540">
    <property type="component" value="Unassembled WGS sequence"/>
</dbReference>
<dbReference type="PANTHER" id="PTHR33529:SF6">
    <property type="entry name" value="YJGP_YJGQ FAMILY PERMEASE"/>
    <property type="match status" value="1"/>
</dbReference>
<feature type="transmembrane region" description="Helical" evidence="6">
    <location>
        <begin position="12"/>
        <end position="30"/>
    </location>
</feature>
<evidence type="ECO:0000256" key="3">
    <source>
        <dbReference type="ARBA" id="ARBA00022692"/>
    </source>
</evidence>
<evidence type="ECO:0000256" key="5">
    <source>
        <dbReference type="ARBA" id="ARBA00023136"/>
    </source>
</evidence>
<feature type="transmembrane region" description="Helical" evidence="6">
    <location>
        <begin position="309"/>
        <end position="328"/>
    </location>
</feature>
<dbReference type="Pfam" id="PF03739">
    <property type="entry name" value="LptF_LptG"/>
    <property type="match status" value="1"/>
</dbReference>
<evidence type="ECO:0000256" key="6">
    <source>
        <dbReference type="SAM" id="Phobius"/>
    </source>
</evidence>
<dbReference type="OrthoDB" id="10707at2"/>
<comment type="caution">
    <text evidence="7">The sequence shown here is derived from an EMBL/GenBank/DDBJ whole genome shotgun (WGS) entry which is preliminary data.</text>
</comment>
<evidence type="ECO:0000256" key="1">
    <source>
        <dbReference type="ARBA" id="ARBA00004651"/>
    </source>
</evidence>
<evidence type="ECO:0000256" key="4">
    <source>
        <dbReference type="ARBA" id="ARBA00022989"/>
    </source>
</evidence>
<keyword evidence="5 6" id="KW-0472">Membrane</keyword>
<proteinExistence type="predicted"/>